<evidence type="ECO:0000256" key="2">
    <source>
        <dbReference type="ARBA" id="ARBA00006317"/>
    </source>
</evidence>
<keyword evidence="3 6" id="KW-0238">DNA-binding</keyword>
<feature type="domain" description="Homeobox" evidence="5">
    <location>
        <begin position="204"/>
        <end position="236"/>
    </location>
</feature>
<dbReference type="CDD" id="cd00086">
    <property type="entry name" value="homeodomain"/>
    <property type="match status" value="1"/>
</dbReference>
<dbReference type="GO" id="GO:0005634">
    <property type="term" value="C:nucleus"/>
    <property type="evidence" value="ECO:0007669"/>
    <property type="project" value="UniProtKB-SubCell"/>
</dbReference>
<comment type="subcellular location">
    <subcellularLocation>
        <location evidence="1 3">Nucleus</location>
    </subcellularLocation>
</comment>
<keyword evidence="3 6" id="KW-0371">Homeobox</keyword>
<evidence type="ECO:0000256" key="1">
    <source>
        <dbReference type="ARBA" id="ARBA00004123"/>
    </source>
</evidence>
<reference evidence="6" key="1">
    <citation type="journal article" date="2012" name="Dev. Genes Evol.">
        <title>Activation of Hox genes during caudal regeneration of the polychaete annelid Platynereis dumerilii.</title>
        <authorList>
            <person name="Pfeifer K."/>
            <person name="Dorresteijn A.W."/>
            <person name="Frobius A.C."/>
        </authorList>
    </citation>
    <scope>NUCLEOTIDE SEQUENCE</scope>
</reference>
<dbReference type="GO" id="GO:0003677">
    <property type="term" value="F:DNA binding"/>
    <property type="evidence" value="ECO:0007669"/>
    <property type="project" value="UniProtKB-KW"/>
</dbReference>
<organism evidence="6">
    <name type="scientific">Platynereis dumerilii</name>
    <name type="common">Dumeril's clam worm</name>
    <dbReference type="NCBI Taxonomy" id="6359"/>
    <lineage>
        <taxon>Eukaryota</taxon>
        <taxon>Metazoa</taxon>
        <taxon>Spiralia</taxon>
        <taxon>Lophotrochozoa</taxon>
        <taxon>Annelida</taxon>
        <taxon>Polychaeta</taxon>
        <taxon>Errantia</taxon>
        <taxon>Phyllodocida</taxon>
        <taxon>Nereididae</taxon>
        <taxon>Platynereis</taxon>
    </lineage>
</organism>
<feature type="compositionally biased region" description="Low complexity" evidence="4">
    <location>
        <begin position="74"/>
        <end position="84"/>
    </location>
</feature>
<dbReference type="InterPro" id="IPR046333">
    <property type="entry name" value="HXA10/ABDB-like"/>
</dbReference>
<dbReference type="Pfam" id="PF00046">
    <property type="entry name" value="Homeodomain"/>
    <property type="match status" value="1"/>
</dbReference>
<dbReference type="Gene3D" id="1.10.10.60">
    <property type="entry name" value="Homeodomain-like"/>
    <property type="match status" value="1"/>
</dbReference>
<feature type="non-terminal residue" evidence="6">
    <location>
        <position position="1"/>
    </location>
</feature>
<dbReference type="InterPro" id="IPR009057">
    <property type="entry name" value="Homeodomain-like_sf"/>
</dbReference>
<name>I2E2W0_PLADU</name>
<evidence type="ECO:0000259" key="5">
    <source>
        <dbReference type="Pfam" id="PF00046"/>
    </source>
</evidence>
<comment type="similarity">
    <text evidence="2">Belongs to the Abd-B homeobox family.</text>
</comment>
<dbReference type="InterPro" id="IPR001356">
    <property type="entry name" value="HD"/>
</dbReference>
<evidence type="ECO:0000313" key="6">
    <source>
        <dbReference type="EMBL" id="AFJ91928.1"/>
    </source>
</evidence>
<feature type="region of interest" description="Disordered" evidence="4">
    <location>
        <begin position="66"/>
        <end position="96"/>
    </location>
</feature>
<dbReference type="AlphaFoldDB" id="I2E2W0"/>
<accession>I2E2W0</accession>
<feature type="non-terminal residue" evidence="6">
    <location>
        <position position="236"/>
    </location>
</feature>
<sequence>KNGCYDYKSYDYNIKGVDSYKMGVLEGYRSPPLDPYKSLDPYYKNLDYKPIGYNISDPYCNQGYTNSPYGATTQEQQQQHQQPQNVINSCPPPLINTSTPPLMSPGGTPITTYAPDGTVTTSSVSTTPESQGMVNSCMYNPWKSNGMHSPTEDASLADGLCHAVPLQDSAQPYSVKSMPDLSPPPPTSVSSRHVNIAPTILHMRKKRKPYSKYQIAELEKEYVSNTYITKPKRWEL</sequence>
<protein>
    <submittedName>
        <fullName evidence="6">Homeodomain transcription factor Post1</fullName>
    </submittedName>
</protein>
<dbReference type="PANTHER" id="PTHR45874">
    <property type="entry name" value="HOMEOBOX PROTEIN ABDOMINAL-B"/>
    <property type="match status" value="1"/>
</dbReference>
<keyword evidence="3" id="KW-0539">Nucleus</keyword>
<evidence type="ECO:0000256" key="4">
    <source>
        <dbReference type="SAM" id="MobiDB-lite"/>
    </source>
</evidence>
<dbReference type="SUPFAM" id="SSF46689">
    <property type="entry name" value="Homeodomain-like"/>
    <property type="match status" value="1"/>
</dbReference>
<proteinExistence type="evidence at transcript level"/>
<evidence type="ECO:0000256" key="3">
    <source>
        <dbReference type="RuleBase" id="RU000682"/>
    </source>
</evidence>
<dbReference type="EMBL" id="JQ424899">
    <property type="protein sequence ID" value="AFJ91928.1"/>
    <property type="molecule type" value="mRNA"/>
</dbReference>